<protein>
    <recommendedName>
        <fullName evidence="7">Major facilitator superfamily (MFS) profile domain-containing protein</fullName>
    </recommendedName>
</protein>
<gene>
    <name evidence="8" type="ORF">LUCI_4002</name>
</gene>
<dbReference type="PANTHER" id="PTHR23531:SF1">
    <property type="entry name" value="QUINOLENE RESISTANCE PROTEIN NORA"/>
    <property type="match status" value="1"/>
</dbReference>
<evidence type="ECO:0000256" key="5">
    <source>
        <dbReference type="ARBA" id="ARBA00023136"/>
    </source>
</evidence>
<evidence type="ECO:0000256" key="6">
    <source>
        <dbReference type="SAM" id="Phobius"/>
    </source>
</evidence>
<keyword evidence="3 6" id="KW-0812">Transmembrane</keyword>
<dbReference type="PROSITE" id="PS50850">
    <property type="entry name" value="MFS"/>
    <property type="match status" value="1"/>
</dbReference>
<evidence type="ECO:0000313" key="8">
    <source>
        <dbReference type="EMBL" id="VBB08724.1"/>
    </source>
</evidence>
<feature type="transmembrane region" description="Helical" evidence="6">
    <location>
        <begin position="356"/>
        <end position="377"/>
    </location>
</feature>
<feature type="transmembrane region" description="Helical" evidence="6">
    <location>
        <begin position="137"/>
        <end position="156"/>
    </location>
</feature>
<accession>A0A498RB64</accession>
<evidence type="ECO:0000256" key="2">
    <source>
        <dbReference type="ARBA" id="ARBA00022448"/>
    </source>
</evidence>
<feature type="transmembrane region" description="Helical" evidence="6">
    <location>
        <begin position="292"/>
        <end position="316"/>
    </location>
</feature>
<feature type="domain" description="Major facilitator superfamily (MFS) profile" evidence="7">
    <location>
        <begin position="10"/>
        <end position="382"/>
    </location>
</feature>
<dbReference type="InterPro" id="IPR052714">
    <property type="entry name" value="MFS_Exporter"/>
</dbReference>
<feature type="transmembrane region" description="Helical" evidence="6">
    <location>
        <begin position="162"/>
        <end position="180"/>
    </location>
</feature>
<evidence type="ECO:0000313" key="9">
    <source>
        <dbReference type="Proteomes" id="UP000277811"/>
    </source>
</evidence>
<keyword evidence="9" id="KW-1185">Reference proteome</keyword>
<dbReference type="InterPro" id="IPR036259">
    <property type="entry name" value="MFS_trans_sf"/>
</dbReference>
<dbReference type="AlphaFoldDB" id="A0A498RB64"/>
<feature type="transmembrane region" description="Helical" evidence="6">
    <location>
        <begin position="46"/>
        <end position="64"/>
    </location>
</feature>
<dbReference type="SUPFAM" id="SSF103473">
    <property type="entry name" value="MFS general substrate transporter"/>
    <property type="match status" value="1"/>
</dbReference>
<feature type="transmembrane region" description="Helical" evidence="6">
    <location>
        <begin position="105"/>
        <end position="125"/>
    </location>
</feature>
<dbReference type="InterPro" id="IPR020846">
    <property type="entry name" value="MFS_dom"/>
</dbReference>
<keyword evidence="2" id="KW-0813">Transport</keyword>
<dbReference type="Pfam" id="PF07690">
    <property type="entry name" value="MFS_1"/>
    <property type="match status" value="1"/>
</dbReference>
<feature type="transmembrane region" description="Helical" evidence="6">
    <location>
        <begin position="12"/>
        <end position="34"/>
    </location>
</feature>
<evidence type="ECO:0000256" key="4">
    <source>
        <dbReference type="ARBA" id="ARBA00022989"/>
    </source>
</evidence>
<dbReference type="EMBL" id="UPPP01000094">
    <property type="protein sequence ID" value="VBB08724.1"/>
    <property type="molecule type" value="Genomic_DNA"/>
</dbReference>
<evidence type="ECO:0000259" key="7">
    <source>
        <dbReference type="PROSITE" id="PS50850"/>
    </source>
</evidence>
<evidence type="ECO:0000256" key="3">
    <source>
        <dbReference type="ARBA" id="ARBA00022692"/>
    </source>
</evidence>
<feature type="transmembrane region" description="Helical" evidence="6">
    <location>
        <begin position="201"/>
        <end position="228"/>
    </location>
</feature>
<dbReference type="Gene3D" id="1.20.1250.20">
    <property type="entry name" value="MFS general substrate transporter like domains"/>
    <property type="match status" value="1"/>
</dbReference>
<dbReference type="PANTHER" id="PTHR23531">
    <property type="entry name" value="QUINOLENE RESISTANCE PROTEIN NORA"/>
    <property type="match status" value="1"/>
</dbReference>
<dbReference type="Proteomes" id="UP000277811">
    <property type="component" value="Unassembled WGS sequence"/>
</dbReference>
<evidence type="ECO:0000256" key="1">
    <source>
        <dbReference type="ARBA" id="ARBA00004651"/>
    </source>
</evidence>
<reference evidence="8 9" key="1">
    <citation type="submission" date="2018-06" db="EMBL/GenBank/DDBJ databases">
        <authorList>
            <person name="Strepis N."/>
        </authorList>
    </citation>
    <scope>NUCLEOTIDE SEQUENCE [LARGE SCALE GENOMIC DNA]</scope>
    <source>
        <strain evidence="8">LUCI</strain>
    </source>
</reference>
<feature type="transmembrane region" description="Helical" evidence="6">
    <location>
        <begin position="328"/>
        <end position="350"/>
    </location>
</feature>
<feature type="transmembrane region" description="Helical" evidence="6">
    <location>
        <begin position="270"/>
        <end position="286"/>
    </location>
</feature>
<keyword evidence="5 6" id="KW-0472">Membrane</keyword>
<comment type="subcellular location">
    <subcellularLocation>
        <location evidence="1">Cell membrane</location>
        <topology evidence="1">Multi-pass membrane protein</topology>
    </subcellularLocation>
</comment>
<feature type="transmembrane region" description="Helical" evidence="6">
    <location>
        <begin position="76"/>
        <end position="93"/>
    </location>
</feature>
<dbReference type="InterPro" id="IPR011701">
    <property type="entry name" value="MFS"/>
</dbReference>
<organism evidence="8 9">
    <name type="scientific">Lucifera butyrica</name>
    <dbReference type="NCBI Taxonomy" id="1351585"/>
    <lineage>
        <taxon>Bacteria</taxon>
        <taxon>Bacillati</taxon>
        <taxon>Bacillota</taxon>
        <taxon>Negativicutes</taxon>
        <taxon>Veillonellales</taxon>
        <taxon>Veillonellaceae</taxon>
        <taxon>Lucifera</taxon>
    </lineage>
</organism>
<feature type="transmembrane region" description="Helical" evidence="6">
    <location>
        <begin position="240"/>
        <end position="258"/>
    </location>
</feature>
<name>A0A498RB64_9FIRM</name>
<keyword evidence="4 6" id="KW-1133">Transmembrane helix</keyword>
<dbReference type="GO" id="GO:0005886">
    <property type="term" value="C:plasma membrane"/>
    <property type="evidence" value="ECO:0007669"/>
    <property type="project" value="UniProtKB-SubCell"/>
</dbReference>
<proteinExistence type="predicted"/>
<dbReference type="GO" id="GO:0022857">
    <property type="term" value="F:transmembrane transporter activity"/>
    <property type="evidence" value="ECO:0007669"/>
    <property type="project" value="InterPro"/>
</dbReference>
<sequence length="401" mass="42508">MNGGSIYSRQFISLLLANLFFWLSVNVFLPVLPLYYHHLGMDDNEVGLAVGAYSVGAIACRVFAGKATDRYGSTPVISIGIIISTIGIAAYYVSGSFITATLSRLVHGAGITGFAAASMTMASLMYEKEYATEVLSVLTLSTMIGVGIAASSAYGLYEYGGIGAVILVGAVATLLSLLLFPKKPHLKIKAVKSQSLPLKKVITHPGVYVPTFSLAAVNLCFGSVMTFFPLLMLSQGMNQFSLFYIAYSIAVIFSRMWVGKLCCWLTPERLAMYIMILFGGTMVLTGQISGRWIGVLCGAGVGIGYGLAYPTLATIITTCTQPANRGTAFGFFAMAVDSGLAVGAIGMGFVAGTWGYPAVFTAAGMYTLVYTILYRFWLKPKMDGCLAAHPTGKAITDGLSG</sequence>